<evidence type="ECO:0000256" key="2">
    <source>
        <dbReference type="ARBA" id="ARBA00022490"/>
    </source>
</evidence>
<dbReference type="InterPro" id="IPR012795">
    <property type="entry name" value="tRNA_Ile_lys_synt_N"/>
</dbReference>
<comment type="caution">
    <text evidence="10">The sequence shown here is derived from an EMBL/GenBank/DDBJ whole genome shotgun (WGS) entry which is preliminary data.</text>
</comment>
<dbReference type="HAMAP" id="MF_01161">
    <property type="entry name" value="tRNA_Ile_lys_synt"/>
    <property type="match status" value="1"/>
</dbReference>
<dbReference type="SUPFAM" id="SSF52402">
    <property type="entry name" value="Adenine nucleotide alpha hydrolases-like"/>
    <property type="match status" value="1"/>
</dbReference>
<dbReference type="GO" id="GO:0032267">
    <property type="term" value="F:tRNA(Ile)-lysidine synthase activity"/>
    <property type="evidence" value="ECO:0007669"/>
    <property type="project" value="UniProtKB-EC"/>
</dbReference>
<evidence type="ECO:0000256" key="3">
    <source>
        <dbReference type="ARBA" id="ARBA00022598"/>
    </source>
</evidence>
<dbReference type="NCBIfam" id="TIGR02433">
    <property type="entry name" value="lysidine_TilS_C"/>
    <property type="match status" value="1"/>
</dbReference>
<gene>
    <name evidence="8 10" type="primary">tilS</name>
    <name evidence="10" type="ORF">HYR64_10770</name>
</gene>
<evidence type="ECO:0000256" key="7">
    <source>
        <dbReference type="ARBA" id="ARBA00048539"/>
    </source>
</evidence>
<keyword evidence="2 8" id="KW-0963">Cytoplasm</keyword>
<sequence>MLERFQAHLARTQLIPEGVRVLVGYSGGPDSTCLLHLMHRSGIPLVAAHLHHGQRPEAEDELERCKGLAEGLSVSFAAGRADVPLLSKESGMGMEEAGRQARYHFFSRAAAQFDCGLIATAHTRTDLVETMLLNATRGCGLTGLAGIPERRNNIVRPLLPFSRDETVAYCVEHGLWTHDDPANTDLSLARARVRHRVLGDLRSINPRVEEALFRLAETAGDEDRFLNGLAAQALERAELPLNGELRFLTAHVEAAFSRATLAHLPSPLLRRALRLVAGALGAALSHDQTVAIERGLAEHPHGSVTAEGGAVVFEWDEARLSARPVTAPPPSRGALVVPGETSSELGWVIRATEVSCVPEKPPRAALQAAIDPSKLRGPLFFRSAQAGDEMTPLGFDRHRKLADLLAGAKLTLAARSRLPIVCDLAGPLWAPGVCLDGRASASSGTTRAVLLRFAAVSNPASHN</sequence>
<evidence type="ECO:0000259" key="9">
    <source>
        <dbReference type="SMART" id="SM00977"/>
    </source>
</evidence>
<keyword evidence="3 8" id="KW-0436">Ligase</keyword>
<comment type="domain">
    <text evidence="8">The N-terminal region contains the highly conserved SGGXDS motif, predicted to be a P-loop motif involved in ATP binding.</text>
</comment>
<accession>A0A931PUL6</accession>
<dbReference type="InterPro" id="IPR011063">
    <property type="entry name" value="TilS/TtcA_N"/>
</dbReference>
<dbReference type="GO" id="GO:0005737">
    <property type="term" value="C:cytoplasm"/>
    <property type="evidence" value="ECO:0007669"/>
    <property type="project" value="UniProtKB-SubCell"/>
</dbReference>
<dbReference type="Pfam" id="PF11734">
    <property type="entry name" value="TilS_C"/>
    <property type="match status" value="1"/>
</dbReference>
<evidence type="ECO:0000256" key="4">
    <source>
        <dbReference type="ARBA" id="ARBA00022694"/>
    </source>
</evidence>
<dbReference type="EMBL" id="JACOSL010000066">
    <property type="protein sequence ID" value="MBI1757574.1"/>
    <property type="molecule type" value="Genomic_DNA"/>
</dbReference>
<evidence type="ECO:0000256" key="8">
    <source>
        <dbReference type="HAMAP-Rule" id="MF_01161"/>
    </source>
</evidence>
<comment type="catalytic activity">
    <reaction evidence="7 8">
        <text>cytidine(34) in tRNA(Ile2) + L-lysine + ATP = lysidine(34) in tRNA(Ile2) + AMP + diphosphate + H(+)</text>
        <dbReference type="Rhea" id="RHEA:43744"/>
        <dbReference type="Rhea" id="RHEA-COMP:10625"/>
        <dbReference type="Rhea" id="RHEA-COMP:10670"/>
        <dbReference type="ChEBI" id="CHEBI:15378"/>
        <dbReference type="ChEBI" id="CHEBI:30616"/>
        <dbReference type="ChEBI" id="CHEBI:32551"/>
        <dbReference type="ChEBI" id="CHEBI:33019"/>
        <dbReference type="ChEBI" id="CHEBI:82748"/>
        <dbReference type="ChEBI" id="CHEBI:83665"/>
        <dbReference type="ChEBI" id="CHEBI:456215"/>
        <dbReference type="EC" id="6.3.4.19"/>
    </reaction>
</comment>
<dbReference type="SUPFAM" id="SSF56037">
    <property type="entry name" value="PheT/TilS domain"/>
    <property type="match status" value="1"/>
</dbReference>
<feature type="binding site" evidence="8">
    <location>
        <begin position="26"/>
        <end position="31"/>
    </location>
    <ligand>
        <name>ATP</name>
        <dbReference type="ChEBI" id="CHEBI:30616"/>
    </ligand>
</feature>
<evidence type="ECO:0000313" key="11">
    <source>
        <dbReference type="Proteomes" id="UP000727962"/>
    </source>
</evidence>
<dbReference type="InterPro" id="IPR014729">
    <property type="entry name" value="Rossmann-like_a/b/a_fold"/>
</dbReference>
<comment type="function">
    <text evidence="8">Ligates lysine onto the cytidine present at position 34 of the AUA codon-specific tRNA(Ile) that contains the anticodon CAU, in an ATP-dependent manner. Cytidine is converted to lysidine, thus changing the amino acid specificity of the tRNA from methionine to isoleucine.</text>
</comment>
<evidence type="ECO:0000256" key="6">
    <source>
        <dbReference type="ARBA" id="ARBA00022840"/>
    </source>
</evidence>
<dbReference type="PANTHER" id="PTHR43033:SF1">
    <property type="entry name" value="TRNA(ILE)-LYSIDINE SYNTHASE-RELATED"/>
    <property type="match status" value="1"/>
</dbReference>
<keyword evidence="6 8" id="KW-0067">ATP-binding</keyword>
<proteinExistence type="inferred from homology"/>
<organism evidence="10 11">
    <name type="scientific">Fimbriimonas ginsengisoli</name>
    <dbReference type="NCBI Taxonomy" id="1005039"/>
    <lineage>
        <taxon>Bacteria</taxon>
        <taxon>Bacillati</taxon>
        <taxon>Armatimonadota</taxon>
        <taxon>Fimbriimonadia</taxon>
        <taxon>Fimbriimonadales</taxon>
        <taxon>Fimbriimonadaceae</taxon>
        <taxon>Fimbriimonas</taxon>
    </lineage>
</organism>
<dbReference type="Gene3D" id="3.40.50.620">
    <property type="entry name" value="HUPs"/>
    <property type="match status" value="1"/>
</dbReference>
<dbReference type="CDD" id="cd01992">
    <property type="entry name" value="TilS_N"/>
    <property type="match status" value="1"/>
</dbReference>
<feature type="domain" description="Lysidine-tRNA(Ile) synthetase C-terminal" evidence="9">
    <location>
        <begin position="379"/>
        <end position="451"/>
    </location>
</feature>
<evidence type="ECO:0000256" key="5">
    <source>
        <dbReference type="ARBA" id="ARBA00022741"/>
    </source>
</evidence>
<reference evidence="10" key="1">
    <citation type="submission" date="2020-07" db="EMBL/GenBank/DDBJ databases">
        <title>Huge and variable diversity of episymbiotic CPR bacteria and DPANN archaea in groundwater ecosystems.</title>
        <authorList>
            <person name="He C.Y."/>
            <person name="Keren R."/>
            <person name="Whittaker M."/>
            <person name="Farag I.F."/>
            <person name="Doudna J."/>
            <person name="Cate J.H.D."/>
            <person name="Banfield J.F."/>
        </authorList>
    </citation>
    <scope>NUCLEOTIDE SEQUENCE</scope>
    <source>
        <strain evidence="10">NC_groundwater_17_Pr7_B-0.1um_64_12</strain>
    </source>
</reference>
<dbReference type="Pfam" id="PF01171">
    <property type="entry name" value="ATP_bind_3"/>
    <property type="match status" value="1"/>
</dbReference>
<dbReference type="NCBIfam" id="TIGR02432">
    <property type="entry name" value="lysidine_TilS_N"/>
    <property type="match status" value="1"/>
</dbReference>
<name>A0A931PUL6_FIMGI</name>
<evidence type="ECO:0000313" key="10">
    <source>
        <dbReference type="EMBL" id="MBI1757574.1"/>
    </source>
</evidence>
<keyword evidence="5 8" id="KW-0547">Nucleotide-binding</keyword>
<dbReference type="InterPro" id="IPR012796">
    <property type="entry name" value="Lysidine-tRNA-synth_C"/>
</dbReference>
<dbReference type="InterPro" id="IPR012094">
    <property type="entry name" value="tRNA_Ile_lys_synt"/>
</dbReference>
<dbReference type="AlphaFoldDB" id="A0A931PUL6"/>
<protein>
    <recommendedName>
        <fullName evidence="8">tRNA(Ile)-lysidine synthase</fullName>
        <ecNumber evidence="8">6.3.4.19</ecNumber>
    </recommendedName>
    <alternativeName>
        <fullName evidence="8">tRNA(Ile)-2-lysyl-cytidine synthase</fullName>
    </alternativeName>
    <alternativeName>
        <fullName evidence="8">tRNA(Ile)-lysidine synthetase</fullName>
    </alternativeName>
</protein>
<dbReference type="PANTHER" id="PTHR43033">
    <property type="entry name" value="TRNA(ILE)-LYSIDINE SYNTHASE-RELATED"/>
    <property type="match status" value="1"/>
</dbReference>
<dbReference type="GO" id="GO:0005524">
    <property type="term" value="F:ATP binding"/>
    <property type="evidence" value="ECO:0007669"/>
    <property type="project" value="UniProtKB-UniRule"/>
</dbReference>
<evidence type="ECO:0000256" key="1">
    <source>
        <dbReference type="ARBA" id="ARBA00004496"/>
    </source>
</evidence>
<dbReference type="GO" id="GO:0006400">
    <property type="term" value="P:tRNA modification"/>
    <property type="evidence" value="ECO:0007669"/>
    <property type="project" value="UniProtKB-UniRule"/>
</dbReference>
<dbReference type="SMART" id="SM00977">
    <property type="entry name" value="TilS_C"/>
    <property type="match status" value="1"/>
</dbReference>
<dbReference type="EC" id="6.3.4.19" evidence="8"/>
<dbReference type="Proteomes" id="UP000727962">
    <property type="component" value="Unassembled WGS sequence"/>
</dbReference>
<comment type="subcellular location">
    <subcellularLocation>
        <location evidence="1 8">Cytoplasm</location>
    </subcellularLocation>
</comment>
<comment type="similarity">
    <text evidence="8">Belongs to the tRNA(Ile)-lysidine synthase family.</text>
</comment>
<keyword evidence="4 8" id="KW-0819">tRNA processing</keyword>